<dbReference type="InterPro" id="IPR036523">
    <property type="entry name" value="SurE-like_sf"/>
</dbReference>
<sequence>MKPHALITNDDGIQSAFLHRLVEALLPHFRVSVAAPAFEQSWTGRCMTRHGEIEVIDSPSYFAAGVQAWAISGTPSDCVNIALGNLLPEKPDIVLSGINIGFNTTETLILSSGTVAGAIEGVLWDLPAIAFSQSVPNHLFDSIRDANGQGNEAFNASLKEAAAHAAQMALDTLKNKSAYIGSVVNINFPLETTADTPVVETFPAKLQLGSLFAETSPGKYSFRYSDGTVVEPHPESDRAVLDSGRISRSLLNFSRIGRPQE</sequence>
<organism evidence="7 8">
    <name type="scientific">Thalassobacterium maritimum</name>
    <dbReference type="NCBI Taxonomy" id="3041265"/>
    <lineage>
        <taxon>Bacteria</taxon>
        <taxon>Pseudomonadati</taxon>
        <taxon>Verrucomicrobiota</taxon>
        <taxon>Opitutia</taxon>
        <taxon>Puniceicoccales</taxon>
        <taxon>Coraliomargaritaceae</taxon>
        <taxon>Thalassobacterium</taxon>
    </lineage>
</organism>
<evidence type="ECO:0000313" key="8">
    <source>
        <dbReference type="Proteomes" id="UP001225316"/>
    </source>
</evidence>
<comment type="caution">
    <text evidence="7">The sequence shown here is derived from an EMBL/GenBank/DDBJ whole genome shotgun (WGS) entry which is preliminary data.</text>
</comment>
<evidence type="ECO:0000256" key="5">
    <source>
        <dbReference type="ARBA" id="ARBA00022801"/>
    </source>
</evidence>
<feature type="domain" description="Survival protein SurE-like phosphatase/nucleotidase" evidence="6">
    <location>
        <begin position="6"/>
        <end position="193"/>
    </location>
</feature>
<protein>
    <recommendedName>
        <fullName evidence="3">5'-nucleotidase</fullName>
        <ecNumber evidence="3">3.1.3.5</ecNumber>
    </recommendedName>
</protein>
<dbReference type="SUPFAM" id="SSF64167">
    <property type="entry name" value="SurE-like"/>
    <property type="match status" value="1"/>
</dbReference>
<evidence type="ECO:0000313" key="7">
    <source>
        <dbReference type="EMBL" id="MDQ8207022.1"/>
    </source>
</evidence>
<dbReference type="NCBIfam" id="TIGR00087">
    <property type="entry name" value="surE"/>
    <property type="match status" value="1"/>
</dbReference>
<dbReference type="Pfam" id="PF01975">
    <property type="entry name" value="SurE"/>
    <property type="match status" value="1"/>
</dbReference>
<evidence type="ECO:0000259" key="6">
    <source>
        <dbReference type="Pfam" id="PF01975"/>
    </source>
</evidence>
<dbReference type="InterPro" id="IPR030048">
    <property type="entry name" value="SurE"/>
</dbReference>
<dbReference type="EC" id="3.1.3.5" evidence="3"/>
<dbReference type="InterPro" id="IPR002828">
    <property type="entry name" value="SurE-like_Pase/nucleotidase"/>
</dbReference>
<dbReference type="Gene3D" id="3.40.1210.10">
    <property type="entry name" value="Survival protein SurE-like phosphatase/nucleotidase"/>
    <property type="match status" value="1"/>
</dbReference>
<name>A0ABU1AVL4_9BACT</name>
<dbReference type="RefSeq" id="WP_308949160.1">
    <property type="nucleotide sequence ID" value="NZ_JARXHW010000009.1"/>
</dbReference>
<accession>A0ABU1AVL4</accession>
<keyword evidence="5 7" id="KW-0378">Hydrolase</keyword>
<dbReference type="GO" id="GO:0008254">
    <property type="term" value="F:3'-nucleotidase activity"/>
    <property type="evidence" value="ECO:0007669"/>
    <property type="project" value="UniProtKB-EC"/>
</dbReference>
<comment type="catalytic activity">
    <reaction evidence="1">
        <text>a ribonucleoside 5'-phosphate + H2O = a ribonucleoside + phosphate</text>
        <dbReference type="Rhea" id="RHEA:12484"/>
        <dbReference type="ChEBI" id="CHEBI:15377"/>
        <dbReference type="ChEBI" id="CHEBI:18254"/>
        <dbReference type="ChEBI" id="CHEBI:43474"/>
        <dbReference type="ChEBI" id="CHEBI:58043"/>
        <dbReference type="EC" id="3.1.3.5"/>
    </reaction>
</comment>
<evidence type="ECO:0000256" key="2">
    <source>
        <dbReference type="ARBA" id="ARBA00011062"/>
    </source>
</evidence>
<dbReference type="GO" id="GO:0008253">
    <property type="term" value="F:5'-nucleotidase activity"/>
    <property type="evidence" value="ECO:0007669"/>
    <property type="project" value="UniProtKB-EC"/>
</dbReference>
<evidence type="ECO:0000256" key="3">
    <source>
        <dbReference type="ARBA" id="ARBA00012643"/>
    </source>
</evidence>
<gene>
    <name evidence="7" type="primary">surE</name>
    <name evidence="7" type="ORF">QEH52_05855</name>
</gene>
<evidence type="ECO:0000256" key="1">
    <source>
        <dbReference type="ARBA" id="ARBA00000815"/>
    </source>
</evidence>
<dbReference type="PANTHER" id="PTHR30457:SF0">
    <property type="entry name" value="PHOSPHATASE, PUTATIVE (AFU_ORTHOLOGUE AFUA_4G01070)-RELATED"/>
    <property type="match status" value="1"/>
</dbReference>
<dbReference type="Proteomes" id="UP001225316">
    <property type="component" value="Unassembled WGS sequence"/>
</dbReference>
<proteinExistence type="inferred from homology"/>
<evidence type="ECO:0000256" key="4">
    <source>
        <dbReference type="ARBA" id="ARBA00022723"/>
    </source>
</evidence>
<dbReference type="PANTHER" id="PTHR30457">
    <property type="entry name" value="5'-NUCLEOTIDASE SURE"/>
    <property type="match status" value="1"/>
</dbReference>
<keyword evidence="8" id="KW-1185">Reference proteome</keyword>
<comment type="similarity">
    <text evidence="2">Belongs to the SurE nucleotidase family.</text>
</comment>
<keyword evidence="4" id="KW-0479">Metal-binding</keyword>
<dbReference type="EMBL" id="JARXHW010000009">
    <property type="protein sequence ID" value="MDQ8207022.1"/>
    <property type="molecule type" value="Genomic_DNA"/>
</dbReference>
<reference evidence="7 8" key="1">
    <citation type="submission" date="2023-04" db="EMBL/GenBank/DDBJ databases">
        <title>A novel bacteria isolated from coastal sediment.</title>
        <authorList>
            <person name="Liu X.-J."/>
            <person name="Du Z.-J."/>
        </authorList>
    </citation>
    <scope>NUCLEOTIDE SEQUENCE [LARGE SCALE GENOMIC DNA]</scope>
    <source>
        <strain evidence="7 8">SDUM461003</strain>
    </source>
</reference>